<evidence type="ECO:0000313" key="1">
    <source>
        <dbReference type="EMBL" id="KAI4331011.1"/>
    </source>
</evidence>
<dbReference type="Proteomes" id="UP001057402">
    <property type="component" value="Chromosome 8"/>
</dbReference>
<comment type="caution">
    <text evidence="1">The sequence shown here is derived from an EMBL/GenBank/DDBJ whole genome shotgun (WGS) entry which is preliminary data.</text>
</comment>
<dbReference type="EMBL" id="CM042887">
    <property type="protein sequence ID" value="KAI4331011.1"/>
    <property type="molecule type" value="Genomic_DNA"/>
</dbReference>
<evidence type="ECO:0000313" key="2">
    <source>
        <dbReference type="Proteomes" id="UP001057402"/>
    </source>
</evidence>
<organism evidence="1 2">
    <name type="scientific">Melastoma candidum</name>
    <dbReference type="NCBI Taxonomy" id="119954"/>
    <lineage>
        <taxon>Eukaryota</taxon>
        <taxon>Viridiplantae</taxon>
        <taxon>Streptophyta</taxon>
        <taxon>Embryophyta</taxon>
        <taxon>Tracheophyta</taxon>
        <taxon>Spermatophyta</taxon>
        <taxon>Magnoliopsida</taxon>
        <taxon>eudicotyledons</taxon>
        <taxon>Gunneridae</taxon>
        <taxon>Pentapetalae</taxon>
        <taxon>rosids</taxon>
        <taxon>malvids</taxon>
        <taxon>Myrtales</taxon>
        <taxon>Melastomataceae</taxon>
        <taxon>Melastomatoideae</taxon>
        <taxon>Melastomateae</taxon>
        <taxon>Melastoma</taxon>
    </lineage>
</organism>
<reference evidence="2" key="1">
    <citation type="journal article" date="2023" name="Front. Plant Sci.">
        <title>Chromosomal-level genome assembly of Melastoma candidum provides insights into trichome evolution.</title>
        <authorList>
            <person name="Zhong Y."/>
            <person name="Wu W."/>
            <person name="Sun C."/>
            <person name="Zou P."/>
            <person name="Liu Y."/>
            <person name="Dai S."/>
            <person name="Zhou R."/>
        </authorList>
    </citation>
    <scope>NUCLEOTIDE SEQUENCE [LARGE SCALE GENOMIC DNA]</scope>
</reference>
<proteinExistence type="predicted"/>
<sequence>MLRRLSSRLVARPAHFILLRGYSSSFAAAKHGQAAFAVAKSDATLVRPELETPDGSYYLSPLDQAIPFTMKTIYCYDKSGPGVGDALKRSLAKALVHYYPLAGSMAISPQGNFMVDCTKKGVPFVEAEADFAMKELEDVRIPNPETTRNLVYDDPLAKSLLEVPLMTAQVTRFKCGGFTLGVGVSHSLADGVSGMNLVNSWAEITRGDPVSTPPFLDRTILKARVPPRPKYPYDDFVQIVDTSDMESLYKGGMVSKAFVFDSEKIGAIKGAVLSEGQAGKCSSFAAVASLIWRARSKALGMKPNQLTKLRIMVELRNRFENTRIPEGYFGNVVATTGCLATAGELTERPVSYAVGKIQEAVSSVTEDYAWSRIDYVEKYRPPLMSVGTLVVSSWARFEYGVANFGWGDPVQFGCGDLSPELCLFMPEGEGKKGIVVVLALPPAAMATFEEEVAVKG</sequence>
<gene>
    <name evidence="1" type="ORF">MLD38_029242</name>
</gene>
<accession>A0ACB9N405</accession>
<protein>
    <submittedName>
        <fullName evidence="1">Uncharacterized protein</fullName>
    </submittedName>
</protein>
<keyword evidence="2" id="KW-1185">Reference proteome</keyword>
<name>A0ACB9N405_9MYRT</name>